<dbReference type="Gene3D" id="2.60.40.10">
    <property type="entry name" value="Immunoglobulins"/>
    <property type="match status" value="2"/>
</dbReference>
<dbReference type="Proteomes" id="UP000015101">
    <property type="component" value="Unassembled WGS sequence"/>
</dbReference>
<dbReference type="AlphaFoldDB" id="T1G0I7"/>
<dbReference type="SMART" id="SM00408">
    <property type="entry name" value="IGc2"/>
    <property type="match status" value="1"/>
</dbReference>
<dbReference type="InterPro" id="IPR007110">
    <property type="entry name" value="Ig-like_dom"/>
</dbReference>
<dbReference type="PROSITE" id="PS50835">
    <property type="entry name" value="IG_LIKE"/>
    <property type="match status" value="1"/>
</dbReference>
<dbReference type="EnsemblMetazoa" id="HelroT71271">
    <property type="protein sequence ID" value="HelroP71271"/>
    <property type="gene ID" value="HelroG71271"/>
</dbReference>
<organism evidence="3 4">
    <name type="scientific">Helobdella robusta</name>
    <name type="common">Californian leech</name>
    <dbReference type="NCBI Taxonomy" id="6412"/>
    <lineage>
        <taxon>Eukaryota</taxon>
        <taxon>Metazoa</taxon>
        <taxon>Spiralia</taxon>
        <taxon>Lophotrochozoa</taxon>
        <taxon>Annelida</taxon>
        <taxon>Clitellata</taxon>
        <taxon>Hirudinea</taxon>
        <taxon>Rhynchobdellida</taxon>
        <taxon>Glossiphoniidae</taxon>
        <taxon>Helobdella</taxon>
    </lineage>
</organism>
<feature type="domain" description="Ig-like" evidence="1">
    <location>
        <begin position="43"/>
        <end position="134"/>
    </location>
</feature>
<dbReference type="RefSeq" id="XP_009010236.1">
    <property type="nucleotide sequence ID" value="XM_009011988.1"/>
</dbReference>
<dbReference type="InterPro" id="IPR003598">
    <property type="entry name" value="Ig_sub2"/>
</dbReference>
<name>T1G0I7_HELRO</name>
<dbReference type="InParanoid" id="T1G0I7"/>
<dbReference type="InterPro" id="IPR013783">
    <property type="entry name" value="Ig-like_fold"/>
</dbReference>
<dbReference type="GeneID" id="20214585"/>
<dbReference type="Pfam" id="PF07679">
    <property type="entry name" value="I-set"/>
    <property type="match status" value="1"/>
</dbReference>
<dbReference type="EMBL" id="AMQM01002557">
    <property type="status" value="NOT_ANNOTATED_CDS"/>
    <property type="molecule type" value="Genomic_DNA"/>
</dbReference>
<dbReference type="OMA" id="RHTILEC"/>
<evidence type="ECO:0000313" key="4">
    <source>
        <dbReference type="Proteomes" id="UP000015101"/>
    </source>
</evidence>
<dbReference type="EMBL" id="KB095812">
    <property type="protein sequence ID" value="ESO11748.1"/>
    <property type="molecule type" value="Genomic_DNA"/>
</dbReference>
<dbReference type="InterPro" id="IPR013098">
    <property type="entry name" value="Ig_I-set"/>
</dbReference>
<dbReference type="STRING" id="6412.T1G0I7"/>
<accession>T1G0I7</accession>
<gene>
    <name evidence="3" type="primary">20214585</name>
    <name evidence="2" type="ORF">HELRODRAFT_71271</name>
</gene>
<evidence type="ECO:0000313" key="2">
    <source>
        <dbReference type="EMBL" id="ESO11748.1"/>
    </source>
</evidence>
<dbReference type="eggNOG" id="KOG3510">
    <property type="taxonomic scope" value="Eukaryota"/>
</dbReference>
<dbReference type="InterPro" id="IPR050958">
    <property type="entry name" value="Cell_Adh-Cytoskel_Orgn"/>
</dbReference>
<dbReference type="SUPFAM" id="SSF48726">
    <property type="entry name" value="Immunoglobulin"/>
    <property type="match status" value="1"/>
</dbReference>
<protein>
    <recommendedName>
        <fullName evidence="1">Ig-like domain-containing protein</fullName>
    </recommendedName>
</protein>
<keyword evidence="4" id="KW-1185">Reference proteome</keyword>
<dbReference type="PANTHER" id="PTHR45080">
    <property type="entry name" value="CONTACTIN 5"/>
    <property type="match status" value="1"/>
</dbReference>
<reference evidence="4" key="1">
    <citation type="submission" date="2012-12" db="EMBL/GenBank/DDBJ databases">
        <authorList>
            <person name="Hellsten U."/>
            <person name="Grimwood J."/>
            <person name="Chapman J.A."/>
            <person name="Shapiro H."/>
            <person name="Aerts A."/>
            <person name="Otillar R.P."/>
            <person name="Terry A.Y."/>
            <person name="Boore J.L."/>
            <person name="Simakov O."/>
            <person name="Marletaz F."/>
            <person name="Cho S.-J."/>
            <person name="Edsinger-Gonzales E."/>
            <person name="Havlak P."/>
            <person name="Kuo D.-H."/>
            <person name="Larsson T."/>
            <person name="Lv J."/>
            <person name="Arendt D."/>
            <person name="Savage R."/>
            <person name="Osoegawa K."/>
            <person name="de Jong P."/>
            <person name="Lindberg D.R."/>
            <person name="Seaver E.C."/>
            <person name="Weisblat D.A."/>
            <person name="Putnam N.H."/>
            <person name="Grigoriev I.V."/>
            <person name="Rokhsar D.S."/>
        </authorList>
    </citation>
    <scope>NUCLEOTIDE SEQUENCE</scope>
</reference>
<dbReference type="OrthoDB" id="10012075at2759"/>
<reference evidence="3" key="3">
    <citation type="submission" date="2015-06" db="UniProtKB">
        <authorList>
            <consortium name="EnsemblMetazoa"/>
        </authorList>
    </citation>
    <scope>IDENTIFICATION</scope>
</reference>
<dbReference type="CTD" id="20214585"/>
<dbReference type="HOGENOM" id="CLU_1870245_0_0_1"/>
<sequence>IRGPTLNFIKISRICEGTYQCHASNGIGENAVRQTTVKVHFRPEIHLPTLRIGQTLGRHTILECTVTASPIGLTVWQRNRSTLSNDGKTEIELYNEKLHTITLSLRIKNLSRTDYGYYNCVAQNILGSENKTVELFG</sequence>
<dbReference type="InterPro" id="IPR036179">
    <property type="entry name" value="Ig-like_dom_sf"/>
</dbReference>
<evidence type="ECO:0000259" key="1">
    <source>
        <dbReference type="PROSITE" id="PS50835"/>
    </source>
</evidence>
<dbReference type="PANTHER" id="PTHR45080:SF27">
    <property type="entry name" value="NEURAL CELL ADHESION MOLECULE 1-LIKE"/>
    <property type="match status" value="1"/>
</dbReference>
<proteinExistence type="predicted"/>
<dbReference type="KEGG" id="hro:HELRODRAFT_71271"/>
<evidence type="ECO:0000313" key="3">
    <source>
        <dbReference type="EnsemblMetazoa" id="HelroP71271"/>
    </source>
</evidence>
<reference evidence="2 4" key="2">
    <citation type="journal article" date="2013" name="Nature">
        <title>Insights into bilaterian evolution from three spiralian genomes.</title>
        <authorList>
            <person name="Simakov O."/>
            <person name="Marletaz F."/>
            <person name="Cho S.J."/>
            <person name="Edsinger-Gonzales E."/>
            <person name="Havlak P."/>
            <person name="Hellsten U."/>
            <person name="Kuo D.H."/>
            <person name="Larsson T."/>
            <person name="Lv J."/>
            <person name="Arendt D."/>
            <person name="Savage R."/>
            <person name="Osoegawa K."/>
            <person name="de Jong P."/>
            <person name="Grimwood J."/>
            <person name="Chapman J.A."/>
            <person name="Shapiro H."/>
            <person name="Aerts A."/>
            <person name="Otillar R.P."/>
            <person name="Terry A.Y."/>
            <person name="Boore J.L."/>
            <person name="Grigoriev I.V."/>
            <person name="Lindberg D.R."/>
            <person name="Seaver E.C."/>
            <person name="Weisblat D.A."/>
            <person name="Putnam N.H."/>
            <person name="Rokhsar D.S."/>
        </authorList>
    </citation>
    <scope>NUCLEOTIDE SEQUENCE</scope>
</reference>